<protein>
    <submittedName>
        <fullName evidence="1">Uncharacterized protein</fullName>
    </submittedName>
</protein>
<keyword evidence="2" id="KW-1185">Reference proteome</keyword>
<evidence type="ECO:0000313" key="1">
    <source>
        <dbReference type="EMBL" id="GMG99402.1"/>
    </source>
</evidence>
<gene>
    <name evidence="1" type="ORF">Nepgr_001242</name>
</gene>
<accession>A0AAD3RXF1</accession>
<dbReference type="EMBL" id="BSYO01000001">
    <property type="protein sequence ID" value="GMG99402.1"/>
    <property type="molecule type" value="Genomic_DNA"/>
</dbReference>
<dbReference type="Proteomes" id="UP001279734">
    <property type="component" value="Unassembled WGS sequence"/>
</dbReference>
<evidence type="ECO:0000313" key="2">
    <source>
        <dbReference type="Proteomes" id="UP001279734"/>
    </source>
</evidence>
<reference evidence="1" key="1">
    <citation type="submission" date="2023-05" db="EMBL/GenBank/DDBJ databases">
        <title>Nepenthes gracilis genome sequencing.</title>
        <authorList>
            <person name="Fukushima K."/>
        </authorList>
    </citation>
    <scope>NUCLEOTIDE SEQUENCE</scope>
    <source>
        <strain evidence="1">SING2019-196</strain>
    </source>
</reference>
<proteinExistence type="predicted"/>
<sequence length="139" mass="15805">MLIELVNRLGRLPGNLAKEILTGFINRFEILSVNLAKEILTGFVDRFGKLSVNLVKEMLTEFVDHFEKLSGNLWELERRVTISWPVKKKGGYVSACGEFRIRVINTPKDLIRLCPFGKQYVAVMMAHAFEAVLCVYTGL</sequence>
<organism evidence="1 2">
    <name type="scientific">Nepenthes gracilis</name>
    <name type="common">Slender pitcher plant</name>
    <dbReference type="NCBI Taxonomy" id="150966"/>
    <lineage>
        <taxon>Eukaryota</taxon>
        <taxon>Viridiplantae</taxon>
        <taxon>Streptophyta</taxon>
        <taxon>Embryophyta</taxon>
        <taxon>Tracheophyta</taxon>
        <taxon>Spermatophyta</taxon>
        <taxon>Magnoliopsida</taxon>
        <taxon>eudicotyledons</taxon>
        <taxon>Gunneridae</taxon>
        <taxon>Pentapetalae</taxon>
        <taxon>Caryophyllales</taxon>
        <taxon>Nepenthaceae</taxon>
        <taxon>Nepenthes</taxon>
    </lineage>
</organism>
<comment type="caution">
    <text evidence="1">The sequence shown here is derived from an EMBL/GenBank/DDBJ whole genome shotgun (WGS) entry which is preliminary data.</text>
</comment>
<dbReference type="AlphaFoldDB" id="A0AAD3RXF1"/>
<name>A0AAD3RXF1_NEPGR</name>